<dbReference type="InterPro" id="IPR003599">
    <property type="entry name" value="Ig_sub"/>
</dbReference>
<dbReference type="InterPro" id="IPR036179">
    <property type="entry name" value="Ig-like_dom_sf"/>
</dbReference>
<organism evidence="10 11">
    <name type="scientific">Pelobates cultripes</name>
    <name type="common">Western spadefoot toad</name>
    <dbReference type="NCBI Taxonomy" id="61616"/>
    <lineage>
        <taxon>Eukaryota</taxon>
        <taxon>Metazoa</taxon>
        <taxon>Chordata</taxon>
        <taxon>Craniata</taxon>
        <taxon>Vertebrata</taxon>
        <taxon>Euteleostomi</taxon>
        <taxon>Amphibia</taxon>
        <taxon>Batrachia</taxon>
        <taxon>Anura</taxon>
        <taxon>Pelobatoidea</taxon>
        <taxon>Pelobatidae</taxon>
        <taxon>Pelobates</taxon>
    </lineage>
</organism>
<proteinExistence type="inferred from homology"/>
<dbReference type="GO" id="GO:0005886">
    <property type="term" value="C:plasma membrane"/>
    <property type="evidence" value="ECO:0007669"/>
    <property type="project" value="TreeGrafter"/>
</dbReference>
<keyword evidence="3" id="KW-0430">Lectin</keyword>
<keyword evidence="6 8" id="KW-0472">Membrane</keyword>
<dbReference type="InterPro" id="IPR051036">
    <property type="entry name" value="SIGLEC"/>
</dbReference>
<evidence type="ECO:0000259" key="9">
    <source>
        <dbReference type="PROSITE" id="PS50835"/>
    </source>
</evidence>
<comment type="subcellular location">
    <subcellularLocation>
        <location evidence="1">Membrane</location>
        <topology evidence="1">Single-pass membrane protein</topology>
    </subcellularLocation>
</comment>
<dbReference type="Proteomes" id="UP001295444">
    <property type="component" value="Chromosome 10"/>
</dbReference>
<dbReference type="PANTHER" id="PTHR12035">
    <property type="entry name" value="SIALIC ACID BINDING IMMUNOGLOBULIN-LIKE LECTIN"/>
    <property type="match status" value="1"/>
</dbReference>
<dbReference type="InterPro" id="IPR007110">
    <property type="entry name" value="Ig-like_dom"/>
</dbReference>
<comment type="similarity">
    <text evidence="7">Belongs to the immunoglobulin superfamily. SIGLEC (sialic acid binding Ig-like lectin) family.</text>
</comment>
<accession>A0AAD1WR44</accession>
<evidence type="ECO:0000256" key="1">
    <source>
        <dbReference type="ARBA" id="ARBA00004167"/>
    </source>
</evidence>
<evidence type="ECO:0000256" key="2">
    <source>
        <dbReference type="ARBA" id="ARBA00022692"/>
    </source>
</evidence>
<dbReference type="GO" id="GO:0030246">
    <property type="term" value="F:carbohydrate binding"/>
    <property type="evidence" value="ECO:0007669"/>
    <property type="project" value="UniProtKB-KW"/>
</dbReference>
<dbReference type="AlphaFoldDB" id="A0AAD1WR44"/>
<dbReference type="GO" id="GO:0033691">
    <property type="term" value="F:sialic acid binding"/>
    <property type="evidence" value="ECO:0007669"/>
    <property type="project" value="TreeGrafter"/>
</dbReference>
<keyword evidence="4" id="KW-0130">Cell adhesion</keyword>
<dbReference type="InterPro" id="IPR013106">
    <property type="entry name" value="Ig_V-set"/>
</dbReference>
<feature type="domain" description="Ig-like" evidence="9">
    <location>
        <begin position="348"/>
        <end position="446"/>
    </location>
</feature>
<dbReference type="EMBL" id="OW240921">
    <property type="protein sequence ID" value="CAH2318679.1"/>
    <property type="molecule type" value="Genomic_DNA"/>
</dbReference>
<protein>
    <submittedName>
        <fullName evidence="10">Myeloid cell surface antigen CD33 (Gp67) (Siglec-3) ( ), isoform CRA_a</fullName>
    </submittedName>
</protein>
<keyword evidence="11" id="KW-1185">Reference proteome</keyword>
<sequence length="465" mass="51612">MNISRQHTDTYGCEALNEHGNASIAVSITVLYPPTITTHISGEKQVSDGSYVQSVIVKEESSVILRCSVDSNPPANMTIMKAADTFARIISGRELILHLRNISHRETGIYNISAINEHGTSYSIINISIPDSSNAANQITYKDKKSNNLVRDMMIGVLCGMIIALCVIGIVKFIAKSCKNTLPGQLSIRMWLVRYYMDWVSLTVIFLPIWKDIGCYGDNSDYTITVNDVTVQEGLCVTVPCTFTIDRSKRLTQAVGYWGYYDEKYCTAGSACYVVSSKKSVSLSYRKKNFHMAGNVNNRDCSLTINNAKKRDGGYYYFRIEDGVDGTLKWNYRDSYLRVTVTDLTAKPQIILPEKLVAGNEVTLTCKPPDTGNCSGTAPEITWVRLEKEDRAESDPLIICGEKRTRISQCKESTLTFTLSQNDHQTAITCDVTSPVVGKSIQTSVTLDVQYPPFISITTETSGID</sequence>
<gene>
    <name evidence="10" type="ORF">PECUL_23A040994</name>
</gene>
<evidence type="ECO:0000256" key="6">
    <source>
        <dbReference type="ARBA" id="ARBA00023136"/>
    </source>
</evidence>
<dbReference type="InterPro" id="IPR013783">
    <property type="entry name" value="Ig-like_fold"/>
</dbReference>
<evidence type="ECO:0000256" key="5">
    <source>
        <dbReference type="ARBA" id="ARBA00022989"/>
    </source>
</evidence>
<keyword evidence="2 8" id="KW-0812">Transmembrane</keyword>
<dbReference type="Gene3D" id="2.60.40.10">
    <property type="entry name" value="Immunoglobulins"/>
    <property type="match status" value="3"/>
</dbReference>
<reference evidence="10" key="1">
    <citation type="submission" date="2022-03" db="EMBL/GenBank/DDBJ databases">
        <authorList>
            <person name="Alioto T."/>
            <person name="Alioto T."/>
            <person name="Gomez Garrido J."/>
        </authorList>
    </citation>
    <scope>NUCLEOTIDE SEQUENCE</scope>
</reference>
<evidence type="ECO:0000313" key="11">
    <source>
        <dbReference type="Proteomes" id="UP001295444"/>
    </source>
</evidence>
<dbReference type="Pfam" id="PF07686">
    <property type="entry name" value="V-set"/>
    <property type="match status" value="1"/>
</dbReference>
<dbReference type="GO" id="GO:0007155">
    <property type="term" value="P:cell adhesion"/>
    <property type="evidence" value="ECO:0007669"/>
    <property type="project" value="UniProtKB-KW"/>
</dbReference>
<keyword evidence="5 8" id="KW-1133">Transmembrane helix</keyword>
<evidence type="ECO:0000313" key="10">
    <source>
        <dbReference type="EMBL" id="CAH2318679.1"/>
    </source>
</evidence>
<evidence type="ECO:0000256" key="8">
    <source>
        <dbReference type="SAM" id="Phobius"/>
    </source>
</evidence>
<dbReference type="PROSITE" id="PS50835">
    <property type="entry name" value="IG_LIKE"/>
    <property type="match status" value="1"/>
</dbReference>
<evidence type="ECO:0000256" key="4">
    <source>
        <dbReference type="ARBA" id="ARBA00022889"/>
    </source>
</evidence>
<evidence type="ECO:0000256" key="7">
    <source>
        <dbReference type="ARBA" id="ARBA00038361"/>
    </source>
</evidence>
<name>A0AAD1WR44_PELCU</name>
<dbReference type="SUPFAM" id="SSF48726">
    <property type="entry name" value="Immunoglobulin"/>
    <property type="match status" value="4"/>
</dbReference>
<feature type="transmembrane region" description="Helical" evidence="8">
    <location>
        <begin position="153"/>
        <end position="171"/>
    </location>
</feature>
<evidence type="ECO:0000256" key="3">
    <source>
        <dbReference type="ARBA" id="ARBA00022734"/>
    </source>
</evidence>
<dbReference type="PANTHER" id="PTHR12035:SF125">
    <property type="entry name" value="SIALIC ACID-BINDING IG-LIKE LECTIN 5"/>
    <property type="match status" value="1"/>
</dbReference>
<dbReference type="SMART" id="SM00409">
    <property type="entry name" value="IG"/>
    <property type="match status" value="3"/>
</dbReference>